<gene>
    <name evidence="1" type="ORF">LCGC14_1885900</name>
</gene>
<sequence>MELKARLKLDAVQDSENICELLKEEDLNTIGLQVKANYEADKQSRKRWETKMESVEELALQISKPKSYPWPKASNVKFPLIT</sequence>
<reference evidence="1" key="1">
    <citation type="journal article" date="2015" name="Nature">
        <title>Complex archaea that bridge the gap between prokaryotes and eukaryotes.</title>
        <authorList>
            <person name="Spang A."/>
            <person name="Saw J.H."/>
            <person name="Jorgensen S.L."/>
            <person name="Zaremba-Niedzwiedzka K."/>
            <person name="Martijn J."/>
            <person name="Lind A.E."/>
            <person name="van Eijk R."/>
            <person name="Schleper C."/>
            <person name="Guy L."/>
            <person name="Ettema T.J."/>
        </authorList>
    </citation>
    <scope>NUCLEOTIDE SEQUENCE</scope>
</reference>
<dbReference type="EMBL" id="LAZR01019499">
    <property type="protein sequence ID" value="KKL92314.1"/>
    <property type="molecule type" value="Genomic_DNA"/>
</dbReference>
<organism evidence="1">
    <name type="scientific">marine sediment metagenome</name>
    <dbReference type="NCBI Taxonomy" id="412755"/>
    <lineage>
        <taxon>unclassified sequences</taxon>
        <taxon>metagenomes</taxon>
        <taxon>ecological metagenomes</taxon>
    </lineage>
</organism>
<proteinExistence type="predicted"/>
<evidence type="ECO:0000313" key="1">
    <source>
        <dbReference type="EMBL" id="KKL92314.1"/>
    </source>
</evidence>
<dbReference type="AlphaFoldDB" id="A0A0F9G0X9"/>
<comment type="caution">
    <text evidence="1">The sequence shown here is derived from an EMBL/GenBank/DDBJ whole genome shotgun (WGS) entry which is preliminary data.</text>
</comment>
<feature type="non-terminal residue" evidence="1">
    <location>
        <position position="82"/>
    </location>
</feature>
<accession>A0A0F9G0X9</accession>
<protein>
    <submittedName>
        <fullName evidence="1">Uncharacterized protein</fullName>
    </submittedName>
</protein>
<name>A0A0F9G0X9_9ZZZZ</name>